<dbReference type="OrthoDB" id="8066100at2759"/>
<dbReference type="EMBL" id="GAKP01000508">
    <property type="protein sequence ID" value="JAC58444.1"/>
    <property type="molecule type" value="Transcribed_RNA"/>
</dbReference>
<organism evidence="1">
    <name type="scientific">Bactrocera dorsalis</name>
    <name type="common">Oriental fruit fly</name>
    <name type="synonym">Dacus dorsalis</name>
    <dbReference type="NCBI Taxonomy" id="27457"/>
    <lineage>
        <taxon>Eukaryota</taxon>
        <taxon>Metazoa</taxon>
        <taxon>Ecdysozoa</taxon>
        <taxon>Arthropoda</taxon>
        <taxon>Hexapoda</taxon>
        <taxon>Insecta</taxon>
        <taxon>Pterygota</taxon>
        <taxon>Neoptera</taxon>
        <taxon>Endopterygota</taxon>
        <taxon>Diptera</taxon>
        <taxon>Brachycera</taxon>
        <taxon>Muscomorpha</taxon>
        <taxon>Tephritoidea</taxon>
        <taxon>Tephritidae</taxon>
        <taxon>Bactrocera</taxon>
        <taxon>Bactrocera</taxon>
    </lineage>
</organism>
<sequence>MKQISLKDAIITLESAWNKVDEAVLSKFWNNVLSMLENQEDPEDEFPLNILRRNLNMNVGDLEESAANLLQNLRPEIGITACNVREWNEDAIEFNENEIQEISDEDDYTVESQKTITAREAIDIFNNALKWAESEMVEQKEINVLKNLREKAVFKVVEQKKQQKRITDFFPK</sequence>
<name>A0A034WUX8_BACDO</name>
<dbReference type="AlphaFoldDB" id="A0A034WUX8"/>
<protein>
    <recommendedName>
        <fullName evidence="2">Jerky protein homolog-like</fullName>
    </recommendedName>
</protein>
<evidence type="ECO:0000313" key="1">
    <source>
        <dbReference type="EMBL" id="JAC58444.1"/>
    </source>
</evidence>
<evidence type="ECO:0008006" key="2">
    <source>
        <dbReference type="Google" id="ProtNLM"/>
    </source>
</evidence>
<reference evidence="1" key="1">
    <citation type="journal article" date="2014" name="BMC Genomics">
        <title>Characterizing the developmental transcriptome of the oriental fruit fly, Bactrocera dorsalis (Diptera: Tephritidae) through comparative genomic analysis with Drosophila melanogaster utilizing modENCODE datasets.</title>
        <authorList>
            <person name="Geib S.M."/>
            <person name="Calla B."/>
            <person name="Hall B."/>
            <person name="Hou S."/>
            <person name="Manoukis N.C."/>
        </authorList>
    </citation>
    <scope>NUCLEOTIDE SEQUENCE</scope>
    <source>
        <strain evidence="1">Punador</strain>
    </source>
</reference>
<proteinExistence type="predicted"/>
<accession>A0A034WUX8</accession>